<dbReference type="EMBL" id="BSXG01000156">
    <property type="protein sequence ID" value="GME49595.1"/>
    <property type="molecule type" value="Genomic_DNA"/>
</dbReference>
<proteinExistence type="predicted"/>
<gene>
    <name evidence="1" type="primary">g5014</name>
    <name evidence="1" type="ORF">NpPPO83_00005014</name>
</gene>
<organism evidence="1 2">
    <name type="scientific">Neofusicoccum parvum</name>
    <dbReference type="NCBI Taxonomy" id="310453"/>
    <lineage>
        <taxon>Eukaryota</taxon>
        <taxon>Fungi</taxon>
        <taxon>Dikarya</taxon>
        <taxon>Ascomycota</taxon>
        <taxon>Pezizomycotina</taxon>
        <taxon>Dothideomycetes</taxon>
        <taxon>Dothideomycetes incertae sedis</taxon>
        <taxon>Botryosphaeriales</taxon>
        <taxon>Botryosphaeriaceae</taxon>
        <taxon>Neofusicoccum</taxon>
    </lineage>
</organism>
<dbReference type="Proteomes" id="UP001165186">
    <property type="component" value="Unassembled WGS sequence"/>
</dbReference>
<reference evidence="1" key="1">
    <citation type="submission" date="2024-09" db="EMBL/GenBank/DDBJ databases">
        <title>Draft Genome Sequences of Neofusicoccum parvum.</title>
        <authorList>
            <person name="Ashida A."/>
            <person name="Camagna M."/>
            <person name="Tanaka A."/>
            <person name="Takemoto D."/>
        </authorList>
    </citation>
    <scope>NUCLEOTIDE SEQUENCE</scope>
    <source>
        <strain evidence="1">PPO83</strain>
    </source>
</reference>
<accession>A0ACB5SNS5</accession>
<evidence type="ECO:0000313" key="1">
    <source>
        <dbReference type="EMBL" id="GME49595.1"/>
    </source>
</evidence>
<name>A0ACB5SNS5_9PEZI</name>
<protein>
    <submittedName>
        <fullName evidence="1">Swi snf family DNA-dependent ATPase ris1</fullName>
    </submittedName>
</protein>
<comment type="caution">
    <text evidence="1">The sequence shown here is derived from an EMBL/GenBank/DDBJ whole genome shotgun (WGS) entry which is preliminary data.</text>
</comment>
<keyword evidence="2" id="KW-1185">Reference proteome</keyword>
<feature type="non-terminal residue" evidence="1">
    <location>
        <position position="1"/>
    </location>
</feature>
<evidence type="ECO:0000313" key="2">
    <source>
        <dbReference type="Proteomes" id="UP001165186"/>
    </source>
</evidence>
<sequence length="111" mass="11870">AEAARVAPAVPLEDALVEIGRAVERAAPRDQDWLLAHLEARLRAEHARDAGVLGERGTWRGFNPFVRTLVMVVVGLQGGKGGRVRGGEGEGEGGEEEEGVEDEEGEGEEEE</sequence>